<dbReference type="Pfam" id="PF11185">
    <property type="entry name" value="DUF2971"/>
    <property type="match status" value="1"/>
</dbReference>
<organism evidence="1 2">
    <name type="scientific">Riemerella anatipestifer</name>
    <name type="common">Moraxella anatipestifer</name>
    <dbReference type="NCBI Taxonomy" id="34085"/>
    <lineage>
        <taxon>Bacteria</taxon>
        <taxon>Pseudomonadati</taxon>
        <taxon>Bacteroidota</taxon>
        <taxon>Flavobacteriia</taxon>
        <taxon>Flavobacteriales</taxon>
        <taxon>Weeksellaceae</taxon>
        <taxon>Riemerella</taxon>
    </lineage>
</organism>
<gene>
    <name evidence="1" type="ORF">OKE68_09985</name>
</gene>
<proteinExistence type="predicted"/>
<comment type="caution">
    <text evidence="1">The sequence shown here is derived from an EMBL/GenBank/DDBJ whole genome shotgun (WGS) entry which is preliminary data.</text>
</comment>
<dbReference type="RefSeq" id="WP_079206264.1">
    <property type="nucleotide sequence ID" value="NZ_CP011859.1"/>
</dbReference>
<sequence>MSKIYHYTKLSTAIEFILPTMTLRTNFLNRMNGPKENQRWAFGGVNIPYRELYPEINLNPDKNIAHFESQYQLGEDIKAKIQAICFVYSDKYYGYENEMMWAQYAENHHGICLEIDTDLFLEENKDINIFKFQNVNYNPKKKNQWIDWNLKKSKEENIYQHIERNFEELFLSKSHYWEKEFEKRLIIIEDDYCFLKIKKSLTGIYYGLFTNHNYDKSIQQFINPEITKSYKVYFEDNRLKRMERRK</sequence>
<dbReference type="InterPro" id="IPR021352">
    <property type="entry name" value="DUF2971"/>
</dbReference>
<protein>
    <submittedName>
        <fullName evidence="1">DUF2971 domain-containing protein</fullName>
    </submittedName>
</protein>
<dbReference type="Proteomes" id="UP001207440">
    <property type="component" value="Unassembled WGS sequence"/>
</dbReference>
<evidence type="ECO:0000313" key="1">
    <source>
        <dbReference type="EMBL" id="MCW0524643.1"/>
    </source>
</evidence>
<reference evidence="1" key="1">
    <citation type="submission" date="2022-10" db="EMBL/GenBank/DDBJ databases">
        <title>Sifting through the core-genome to identify putative cross-protective antigens against Riemerella anatipestifer.</title>
        <authorList>
            <person name="Zheng X."/>
            <person name="Zhang W."/>
        </authorList>
    </citation>
    <scope>NUCLEOTIDE SEQUENCE</scope>
    <source>
        <strain evidence="1">ZWRA178</strain>
    </source>
</reference>
<accession>A0AAP3AQQ8</accession>
<dbReference type="AlphaFoldDB" id="A0AAP3AQQ8"/>
<dbReference type="EMBL" id="JAOZYT010000083">
    <property type="protein sequence ID" value="MCW0524643.1"/>
    <property type="molecule type" value="Genomic_DNA"/>
</dbReference>
<name>A0AAP3AQQ8_RIEAN</name>
<evidence type="ECO:0000313" key="2">
    <source>
        <dbReference type="Proteomes" id="UP001207440"/>
    </source>
</evidence>